<dbReference type="AlphaFoldDB" id="A0AAV9IJK8"/>
<evidence type="ECO:0008006" key="4">
    <source>
        <dbReference type="Google" id="ProtNLM"/>
    </source>
</evidence>
<keyword evidence="1" id="KW-1133">Transmembrane helix</keyword>
<dbReference type="EMBL" id="JANCYU010000051">
    <property type="protein sequence ID" value="KAK4527386.1"/>
    <property type="molecule type" value="Genomic_DNA"/>
</dbReference>
<proteinExistence type="predicted"/>
<comment type="caution">
    <text evidence="2">The sequence shown here is derived from an EMBL/GenBank/DDBJ whole genome shotgun (WGS) entry which is preliminary data.</text>
</comment>
<protein>
    <recommendedName>
        <fullName evidence="4">Glycosyl transferase family 1 domain-containing protein</fullName>
    </recommendedName>
</protein>
<keyword evidence="1" id="KW-0812">Transmembrane</keyword>
<keyword evidence="1" id="KW-0472">Membrane</keyword>
<name>A0AAV9IJK8_9RHOD</name>
<dbReference type="Gene3D" id="3.40.50.2000">
    <property type="entry name" value="Glycogen Phosphorylase B"/>
    <property type="match status" value="1"/>
</dbReference>
<evidence type="ECO:0000256" key="1">
    <source>
        <dbReference type="SAM" id="Phobius"/>
    </source>
</evidence>
<accession>A0AAV9IJK8</accession>
<evidence type="ECO:0000313" key="2">
    <source>
        <dbReference type="EMBL" id="KAK4527386.1"/>
    </source>
</evidence>
<feature type="transmembrane region" description="Helical" evidence="1">
    <location>
        <begin position="20"/>
        <end position="37"/>
    </location>
</feature>
<sequence>MRVSVKALHRTLLRGKDIKAIVVFFSFLFTLFIFLSLKPSGENDFERERQRLLSQRQTVTYESGSREKLNMSLLWLSQFKSATGFSTEAFAFIQGLEDRVTDIDIFQFDGEIHEDYVRNLNPEAQKLIQRHWMKEGETKVYDVIVFHSVAHAWQPFLYRNGLYRVGRTMFETDGIPKMWKTHLNYVNEIWIPSQFNFETFSRSGVDPSRLHIVPQAITPFTEDAAKLIPLSLPDPVKKDDFVFLSVFKWEPRKGIDILLDAYFREFEASDPVCLVILTRKGNSNASVFTEKISRYVDSLGVPLYTRARFLVLEPSLPTVLMPRLYRRANAFVLASRGEGWGRPLMEAMLMNVPVIATNWSGTTEFLREDTGYPISVELLEECSLGELQGADQQLFGGQRWARPSAYHLRKLMRYVMSHPLESLKKANYAREQVITKYNPHVVADIVVEQLKRILTRLEMEGKRRRV</sequence>
<dbReference type="Pfam" id="PF13692">
    <property type="entry name" value="Glyco_trans_1_4"/>
    <property type="match status" value="1"/>
</dbReference>
<dbReference type="Proteomes" id="UP001300502">
    <property type="component" value="Unassembled WGS sequence"/>
</dbReference>
<gene>
    <name evidence="2" type="ORF">GAYE_SCF39G5308</name>
</gene>
<keyword evidence="3" id="KW-1185">Reference proteome</keyword>
<dbReference type="PANTHER" id="PTHR46656">
    <property type="entry name" value="PUTATIVE-RELATED"/>
    <property type="match status" value="1"/>
</dbReference>
<reference evidence="2 3" key="1">
    <citation type="submission" date="2022-07" db="EMBL/GenBank/DDBJ databases">
        <title>Genome-wide signatures of adaptation to extreme environments.</title>
        <authorList>
            <person name="Cho C.H."/>
            <person name="Yoon H.S."/>
        </authorList>
    </citation>
    <scope>NUCLEOTIDE SEQUENCE [LARGE SCALE GENOMIC DNA]</scope>
    <source>
        <strain evidence="2 3">108.79 E11</strain>
    </source>
</reference>
<dbReference type="PANTHER" id="PTHR46656:SF3">
    <property type="entry name" value="PUTATIVE-RELATED"/>
    <property type="match status" value="1"/>
</dbReference>
<dbReference type="SUPFAM" id="SSF53756">
    <property type="entry name" value="UDP-Glycosyltransferase/glycogen phosphorylase"/>
    <property type="match status" value="1"/>
</dbReference>
<organism evidence="2 3">
    <name type="scientific">Galdieria yellowstonensis</name>
    <dbReference type="NCBI Taxonomy" id="3028027"/>
    <lineage>
        <taxon>Eukaryota</taxon>
        <taxon>Rhodophyta</taxon>
        <taxon>Bangiophyceae</taxon>
        <taxon>Galdieriales</taxon>
        <taxon>Galdieriaceae</taxon>
        <taxon>Galdieria</taxon>
    </lineage>
</organism>
<evidence type="ECO:0000313" key="3">
    <source>
        <dbReference type="Proteomes" id="UP001300502"/>
    </source>
</evidence>